<feature type="compositionally biased region" description="Low complexity" evidence="1">
    <location>
        <begin position="407"/>
        <end position="436"/>
    </location>
</feature>
<feature type="region of interest" description="Disordered" evidence="1">
    <location>
        <begin position="405"/>
        <end position="518"/>
    </location>
</feature>
<reference evidence="2 3" key="1">
    <citation type="submission" date="2018-06" db="EMBL/GenBank/DDBJ databases">
        <title>Genome Sequence of the Brown Rot Fungal Pathogen Monilinia fructigena.</title>
        <authorList>
            <person name="Landi L."/>
            <person name="De Miccolis Angelini R.M."/>
            <person name="Pollastro S."/>
            <person name="Abate D."/>
            <person name="Faretra F."/>
            <person name="Romanazzi G."/>
        </authorList>
    </citation>
    <scope>NUCLEOTIDE SEQUENCE [LARGE SCALE GENOMIC DNA]</scope>
    <source>
        <strain evidence="2 3">Mfrg269</strain>
    </source>
</reference>
<organism evidence="2 3">
    <name type="scientific">Monilinia fructigena</name>
    <dbReference type="NCBI Taxonomy" id="38457"/>
    <lineage>
        <taxon>Eukaryota</taxon>
        <taxon>Fungi</taxon>
        <taxon>Dikarya</taxon>
        <taxon>Ascomycota</taxon>
        <taxon>Pezizomycotina</taxon>
        <taxon>Leotiomycetes</taxon>
        <taxon>Helotiales</taxon>
        <taxon>Sclerotiniaceae</taxon>
        <taxon>Monilinia</taxon>
    </lineage>
</organism>
<dbReference type="Proteomes" id="UP000249056">
    <property type="component" value="Unassembled WGS sequence"/>
</dbReference>
<keyword evidence="3" id="KW-1185">Reference proteome</keyword>
<sequence length="518" mass="56346">MTALQRVNGLLQEAEQQAATRRKFTNALVNSLEGIVKTFTQKEMHTVLPIQDAILTCVADALTMGTAKESPKILKAKESVTKTSPILTWAGVVKTPRPAGLRPPLRVGPPKQTLQRKNAAKATKVDKRILARCAPFAGPRRDSPFLIRESLVKAIPGINEGDILEVVGCKTGWALHPKSLEVRDILMKEAHKLKICEITGATRLDLPETWYNHRVRQVPRSLFSAIDGQVKVTEEMVAREARIQTGIAPVRCLESFRSGTENAWIVSFTTPVAPFRLFGATPLSFHLPPRSQVELHKLGCQTYCNIYRCTRPARCNNCSIAKAKHQGLMHELCPAPAKCNGCHGPFPAGHKGCPLAPRSTAGGKPQCNLTKAQVEAIRRNNRAVQKACASGTATGTVQEMRTFQAGAQSTRSSQSTQSSTNSTAPSSTTRTPALTRVEIQVPATPREGGESAKRTTDSPVSQTRASKRSRAAPGQMNLKLLSRNSVRKARVEDAMDTDDDDVAATTQLIEATDPFSNE</sequence>
<proteinExistence type="predicted"/>
<evidence type="ECO:0000313" key="2">
    <source>
        <dbReference type="EMBL" id="RAL66424.1"/>
    </source>
</evidence>
<dbReference type="EMBL" id="QKRW01000006">
    <property type="protein sequence ID" value="RAL66424.1"/>
    <property type="molecule type" value="Genomic_DNA"/>
</dbReference>
<name>A0A395J2V8_9HELO</name>
<feature type="compositionally biased region" description="Basic and acidic residues" evidence="1">
    <location>
        <begin position="447"/>
        <end position="456"/>
    </location>
</feature>
<protein>
    <submittedName>
        <fullName evidence="2">Uncharacterized protein</fullName>
    </submittedName>
</protein>
<accession>A0A395J2V8</accession>
<gene>
    <name evidence="2" type="ORF">DID88_006115</name>
</gene>
<evidence type="ECO:0000256" key="1">
    <source>
        <dbReference type="SAM" id="MobiDB-lite"/>
    </source>
</evidence>
<evidence type="ECO:0000313" key="3">
    <source>
        <dbReference type="Proteomes" id="UP000249056"/>
    </source>
</evidence>
<comment type="caution">
    <text evidence="2">The sequence shown here is derived from an EMBL/GenBank/DDBJ whole genome shotgun (WGS) entry which is preliminary data.</text>
</comment>
<dbReference type="AlphaFoldDB" id="A0A395J2V8"/>